<dbReference type="PRINTS" id="PR01651">
    <property type="entry name" value="SECGEXPORT"/>
</dbReference>
<comment type="caution">
    <text evidence="12">The sequence shown here is derived from an EMBL/GenBank/DDBJ whole genome shotgun (WGS) entry which is preliminary data.</text>
</comment>
<name>A0A934TZY2_9FIRM</name>
<evidence type="ECO:0000256" key="10">
    <source>
        <dbReference type="RuleBase" id="RU365087"/>
    </source>
</evidence>
<evidence type="ECO:0000256" key="3">
    <source>
        <dbReference type="ARBA" id="ARBA00022448"/>
    </source>
</evidence>
<keyword evidence="8 10" id="KW-0811">Translocation</keyword>
<feature type="region of interest" description="Disordered" evidence="11">
    <location>
        <begin position="87"/>
        <end position="107"/>
    </location>
</feature>
<gene>
    <name evidence="12" type="primary">secG</name>
    <name evidence="12" type="ORF">JKK62_05025</name>
</gene>
<evidence type="ECO:0000256" key="6">
    <source>
        <dbReference type="ARBA" id="ARBA00022927"/>
    </source>
</evidence>
<keyword evidence="4 10" id="KW-1003">Cell membrane</keyword>
<keyword evidence="6 10" id="KW-0653">Protein transport</keyword>
<organism evidence="12 13">
    <name type="scientific">Ruminococcus difficilis</name>
    <dbReference type="NCBI Taxonomy" id="2763069"/>
    <lineage>
        <taxon>Bacteria</taxon>
        <taxon>Bacillati</taxon>
        <taxon>Bacillota</taxon>
        <taxon>Clostridia</taxon>
        <taxon>Eubacteriales</taxon>
        <taxon>Oscillospiraceae</taxon>
        <taxon>Ruminococcus</taxon>
    </lineage>
</organism>
<comment type="similarity">
    <text evidence="2 10">Belongs to the SecG family.</text>
</comment>
<dbReference type="AlphaFoldDB" id="A0A934TZY2"/>
<accession>A0A934TZY2</accession>
<evidence type="ECO:0000313" key="12">
    <source>
        <dbReference type="EMBL" id="MBK6088018.1"/>
    </source>
</evidence>
<evidence type="ECO:0000256" key="11">
    <source>
        <dbReference type="SAM" id="MobiDB-lite"/>
    </source>
</evidence>
<sequence length="107" mass="11295">MSVVEIILGALLLIASIVLIIIIILQEGNQQGIGVVSGGADTFFSKNKARSYDAFLARATKWFAVGFVVVVIALNIIAYYTTPADSVEATDTTSVSDQVTETTAPEA</sequence>
<proteinExistence type="inferred from homology"/>
<dbReference type="GO" id="GO:0009306">
    <property type="term" value="P:protein secretion"/>
    <property type="evidence" value="ECO:0007669"/>
    <property type="project" value="UniProtKB-UniRule"/>
</dbReference>
<evidence type="ECO:0000256" key="1">
    <source>
        <dbReference type="ARBA" id="ARBA00004651"/>
    </source>
</evidence>
<dbReference type="Pfam" id="PF03840">
    <property type="entry name" value="SecG"/>
    <property type="match status" value="1"/>
</dbReference>
<evidence type="ECO:0000256" key="9">
    <source>
        <dbReference type="ARBA" id="ARBA00023136"/>
    </source>
</evidence>
<evidence type="ECO:0000256" key="5">
    <source>
        <dbReference type="ARBA" id="ARBA00022692"/>
    </source>
</evidence>
<feature type="transmembrane region" description="Helical" evidence="10">
    <location>
        <begin position="62"/>
        <end position="81"/>
    </location>
</feature>
<dbReference type="GO" id="GO:0015450">
    <property type="term" value="F:protein-transporting ATPase activity"/>
    <property type="evidence" value="ECO:0007669"/>
    <property type="project" value="UniProtKB-UniRule"/>
</dbReference>
<dbReference type="GO" id="GO:0005886">
    <property type="term" value="C:plasma membrane"/>
    <property type="evidence" value="ECO:0007669"/>
    <property type="project" value="UniProtKB-SubCell"/>
</dbReference>
<dbReference type="RefSeq" id="WP_186832977.1">
    <property type="nucleotide sequence ID" value="NZ_JAEQMG010000048.1"/>
</dbReference>
<dbReference type="GO" id="GO:0065002">
    <property type="term" value="P:intracellular protein transmembrane transport"/>
    <property type="evidence" value="ECO:0007669"/>
    <property type="project" value="TreeGrafter"/>
</dbReference>
<protein>
    <recommendedName>
        <fullName evidence="10">Protein-export membrane protein SecG</fullName>
    </recommendedName>
</protein>
<feature type="compositionally biased region" description="Polar residues" evidence="11">
    <location>
        <begin position="89"/>
        <end position="107"/>
    </location>
</feature>
<keyword evidence="3 10" id="KW-0813">Transport</keyword>
<dbReference type="Proteomes" id="UP000633365">
    <property type="component" value="Unassembled WGS sequence"/>
</dbReference>
<feature type="transmembrane region" description="Helical" evidence="10">
    <location>
        <begin position="6"/>
        <end position="25"/>
    </location>
</feature>
<evidence type="ECO:0000313" key="13">
    <source>
        <dbReference type="Proteomes" id="UP000633365"/>
    </source>
</evidence>
<reference evidence="12" key="1">
    <citation type="submission" date="2021-01" db="EMBL/GenBank/DDBJ databases">
        <title>Genome public.</title>
        <authorList>
            <person name="Liu C."/>
            <person name="Sun Q."/>
        </authorList>
    </citation>
    <scope>NUCLEOTIDE SEQUENCE</scope>
    <source>
        <strain evidence="12">M6</strain>
    </source>
</reference>
<dbReference type="PANTHER" id="PTHR34182">
    <property type="entry name" value="PROTEIN-EXPORT MEMBRANE PROTEIN SECG"/>
    <property type="match status" value="1"/>
</dbReference>
<dbReference type="EMBL" id="JAEQMG010000048">
    <property type="protein sequence ID" value="MBK6088018.1"/>
    <property type="molecule type" value="Genomic_DNA"/>
</dbReference>
<evidence type="ECO:0000256" key="7">
    <source>
        <dbReference type="ARBA" id="ARBA00022989"/>
    </source>
</evidence>
<dbReference type="NCBIfam" id="TIGR00810">
    <property type="entry name" value="secG"/>
    <property type="match status" value="1"/>
</dbReference>
<dbReference type="InterPro" id="IPR004692">
    <property type="entry name" value="SecG"/>
</dbReference>
<comment type="function">
    <text evidence="10">Involved in protein export. Participates in an early event of protein translocation.</text>
</comment>
<dbReference type="GO" id="GO:0043952">
    <property type="term" value="P:protein transport by the Sec complex"/>
    <property type="evidence" value="ECO:0007669"/>
    <property type="project" value="TreeGrafter"/>
</dbReference>
<evidence type="ECO:0000256" key="2">
    <source>
        <dbReference type="ARBA" id="ARBA00008445"/>
    </source>
</evidence>
<keyword evidence="9 10" id="KW-0472">Membrane</keyword>
<dbReference type="PANTHER" id="PTHR34182:SF1">
    <property type="entry name" value="PROTEIN-EXPORT MEMBRANE PROTEIN SECG"/>
    <property type="match status" value="1"/>
</dbReference>
<comment type="subcellular location">
    <subcellularLocation>
        <location evidence="1 10">Cell membrane</location>
        <topology evidence="1 10">Multi-pass membrane protein</topology>
    </subcellularLocation>
</comment>
<keyword evidence="7 10" id="KW-1133">Transmembrane helix</keyword>
<evidence type="ECO:0000256" key="4">
    <source>
        <dbReference type="ARBA" id="ARBA00022475"/>
    </source>
</evidence>
<keyword evidence="5 10" id="KW-0812">Transmembrane</keyword>
<evidence type="ECO:0000256" key="8">
    <source>
        <dbReference type="ARBA" id="ARBA00023010"/>
    </source>
</evidence>
<keyword evidence="13" id="KW-1185">Reference proteome</keyword>